<evidence type="ECO:0000256" key="7">
    <source>
        <dbReference type="SAM" id="Phobius"/>
    </source>
</evidence>
<evidence type="ECO:0000256" key="3">
    <source>
        <dbReference type="ARBA" id="ARBA00023053"/>
    </source>
</evidence>
<sequence length="146" mass="16071">MTATWVGGGVIVGTAEMVYLPSMGLTWAILMLLAYSSSFIICGLVFVKPMRDRNCVTFLDPFYAKSTGAEKVLDTDGRFLIHGPGESGISVPSSEDFVGIVHIDSQDHLLCFCFLPAAFDDSFNTFWGSCCLHRLEHDFVRFSVSI</sequence>
<keyword evidence="1" id="KW-0813">Transport</keyword>
<keyword evidence="7" id="KW-0472">Membrane</keyword>
<evidence type="ECO:0000313" key="8">
    <source>
        <dbReference type="EMBL" id="KAK5882891.1"/>
    </source>
</evidence>
<dbReference type="GO" id="GO:0005886">
    <property type="term" value="C:plasma membrane"/>
    <property type="evidence" value="ECO:0007669"/>
    <property type="project" value="TreeGrafter"/>
</dbReference>
<organism evidence="8 9">
    <name type="scientific">Champsocephalus esox</name>
    <name type="common">pike icefish</name>
    <dbReference type="NCBI Taxonomy" id="159716"/>
    <lineage>
        <taxon>Eukaryota</taxon>
        <taxon>Metazoa</taxon>
        <taxon>Chordata</taxon>
        <taxon>Craniata</taxon>
        <taxon>Vertebrata</taxon>
        <taxon>Euteleostomi</taxon>
        <taxon>Actinopterygii</taxon>
        <taxon>Neopterygii</taxon>
        <taxon>Teleostei</taxon>
        <taxon>Neoteleostei</taxon>
        <taxon>Acanthomorphata</taxon>
        <taxon>Eupercaria</taxon>
        <taxon>Perciformes</taxon>
        <taxon>Notothenioidei</taxon>
        <taxon>Channichthyidae</taxon>
        <taxon>Champsocephalus</taxon>
    </lineage>
</organism>
<keyword evidence="7" id="KW-1133">Transmembrane helix</keyword>
<keyword evidence="4" id="KW-0406">Ion transport</keyword>
<protein>
    <submittedName>
        <fullName evidence="8">Uncharacterized protein</fullName>
    </submittedName>
</protein>
<reference evidence="8 9" key="1">
    <citation type="journal article" date="2023" name="Mol. Biol. Evol.">
        <title>Genomics of Secondarily Temperate Adaptation in the Only Non-Antarctic Icefish.</title>
        <authorList>
            <person name="Rivera-Colon A.G."/>
            <person name="Rayamajhi N."/>
            <person name="Minhas B.F."/>
            <person name="Madrigal G."/>
            <person name="Bilyk K.T."/>
            <person name="Yoon V."/>
            <person name="Hune M."/>
            <person name="Gregory S."/>
            <person name="Cheng C.H.C."/>
            <person name="Catchen J.M."/>
        </authorList>
    </citation>
    <scope>NUCLEOTIDE SEQUENCE [LARGE SCALE GENOMIC DNA]</scope>
    <source>
        <strain evidence="8">JC2023a</strain>
    </source>
</reference>
<keyword evidence="6" id="KW-0739">Sodium transport</keyword>
<dbReference type="AlphaFoldDB" id="A0AAN8GL12"/>
<dbReference type="EMBL" id="JAULUE010002062">
    <property type="protein sequence ID" value="KAK5882891.1"/>
    <property type="molecule type" value="Genomic_DNA"/>
</dbReference>
<dbReference type="InterPro" id="IPR038377">
    <property type="entry name" value="Na/Glc_symporter_sf"/>
</dbReference>
<dbReference type="Gene3D" id="1.20.1730.10">
    <property type="entry name" value="Sodium/glucose cotransporter"/>
    <property type="match status" value="1"/>
</dbReference>
<evidence type="ECO:0000313" key="9">
    <source>
        <dbReference type="Proteomes" id="UP001335648"/>
    </source>
</evidence>
<keyword evidence="7" id="KW-0812">Transmembrane</keyword>
<feature type="transmembrane region" description="Helical" evidence="7">
    <location>
        <begin position="25"/>
        <end position="47"/>
    </location>
</feature>
<dbReference type="GO" id="GO:0008292">
    <property type="term" value="P:acetylcholine biosynthetic process"/>
    <property type="evidence" value="ECO:0007669"/>
    <property type="project" value="TreeGrafter"/>
</dbReference>
<keyword evidence="9" id="KW-1185">Reference proteome</keyword>
<proteinExistence type="predicted"/>
<dbReference type="Proteomes" id="UP001335648">
    <property type="component" value="Unassembled WGS sequence"/>
</dbReference>
<evidence type="ECO:0000256" key="6">
    <source>
        <dbReference type="ARBA" id="ARBA00023201"/>
    </source>
</evidence>
<dbReference type="PANTHER" id="PTHR45897">
    <property type="entry name" value="HIGH-AFFINITY CHOLINE TRANSPORTER 1"/>
    <property type="match status" value="1"/>
</dbReference>
<evidence type="ECO:0000256" key="5">
    <source>
        <dbReference type="ARBA" id="ARBA00023180"/>
    </source>
</evidence>
<keyword evidence="5" id="KW-0325">Glycoprotein</keyword>
<comment type="caution">
    <text evidence="8">The sequence shown here is derived from an EMBL/GenBank/DDBJ whole genome shotgun (WGS) entry which is preliminary data.</text>
</comment>
<evidence type="ECO:0000256" key="1">
    <source>
        <dbReference type="ARBA" id="ARBA00022448"/>
    </source>
</evidence>
<evidence type="ECO:0000256" key="2">
    <source>
        <dbReference type="ARBA" id="ARBA00022847"/>
    </source>
</evidence>
<accession>A0AAN8GL12</accession>
<name>A0AAN8GL12_9TELE</name>
<evidence type="ECO:0000256" key="4">
    <source>
        <dbReference type="ARBA" id="ARBA00023065"/>
    </source>
</evidence>
<keyword evidence="2" id="KW-0769">Symport</keyword>
<dbReference type="InterPro" id="IPR052244">
    <property type="entry name" value="Choline_transporter"/>
</dbReference>
<gene>
    <name evidence="8" type="ORF">CesoFtcFv8_021432</name>
</gene>
<keyword evidence="3" id="KW-0915">Sodium</keyword>
<dbReference type="PANTHER" id="PTHR45897:SF5">
    <property type="entry name" value="HIGH AFFINITY CHOLINE TRANSPORTER 1"/>
    <property type="match status" value="1"/>
</dbReference>
<dbReference type="GO" id="GO:0005307">
    <property type="term" value="F:choline:sodium symporter activity"/>
    <property type="evidence" value="ECO:0007669"/>
    <property type="project" value="TreeGrafter"/>
</dbReference>